<evidence type="ECO:0000313" key="5">
    <source>
        <dbReference type="EMBL" id="GGR03515.1"/>
    </source>
</evidence>
<dbReference type="InterPro" id="IPR000873">
    <property type="entry name" value="AMP-dep_synth/lig_dom"/>
</dbReference>
<dbReference type="InterPro" id="IPR029479">
    <property type="entry name" value="Nitroreductase"/>
</dbReference>
<feature type="region of interest" description="Disordered" evidence="3">
    <location>
        <begin position="593"/>
        <end position="617"/>
    </location>
</feature>
<dbReference type="GO" id="GO:0016874">
    <property type="term" value="F:ligase activity"/>
    <property type="evidence" value="ECO:0007669"/>
    <property type="project" value="UniProtKB-KW"/>
</dbReference>
<dbReference type="SUPFAM" id="SSF47336">
    <property type="entry name" value="ACP-like"/>
    <property type="match status" value="1"/>
</dbReference>
<dbReference type="PANTHER" id="PTHR45527">
    <property type="entry name" value="NONRIBOSOMAL PEPTIDE SYNTHETASE"/>
    <property type="match status" value="1"/>
</dbReference>
<dbReference type="GO" id="GO:0044550">
    <property type="term" value="P:secondary metabolite biosynthetic process"/>
    <property type="evidence" value="ECO:0007669"/>
    <property type="project" value="TreeGrafter"/>
</dbReference>
<dbReference type="GO" id="GO:0005737">
    <property type="term" value="C:cytoplasm"/>
    <property type="evidence" value="ECO:0007669"/>
    <property type="project" value="TreeGrafter"/>
</dbReference>
<keyword evidence="2" id="KW-0436">Ligase</keyword>
<dbReference type="InterPro" id="IPR009081">
    <property type="entry name" value="PP-bd_ACP"/>
</dbReference>
<dbReference type="AlphaFoldDB" id="A0A918F306"/>
<comment type="caution">
    <text evidence="5">The sequence shown here is derived from an EMBL/GenBank/DDBJ whole genome shotgun (WGS) entry which is preliminary data.</text>
</comment>
<feature type="region of interest" description="Disordered" evidence="3">
    <location>
        <begin position="1"/>
        <end position="27"/>
    </location>
</feature>
<evidence type="ECO:0000259" key="4">
    <source>
        <dbReference type="PROSITE" id="PS50075"/>
    </source>
</evidence>
<dbReference type="InterPro" id="IPR036736">
    <property type="entry name" value="ACP-like_sf"/>
</dbReference>
<protein>
    <recommendedName>
        <fullName evidence="4">Carrier domain-containing protein</fullName>
    </recommendedName>
</protein>
<reference evidence="5" key="1">
    <citation type="journal article" date="2014" name="Int. J. Syst. Evol. Microbiol.">
        <title>Complete genome sequence of Corynebacterium casei LMG S-19264T (=DSM 44701T), isolated from a smear-ripened cheese.</title>
        <authorList>
            <consortium name="US DOE Joint Genome Institute (JGI-PGF)"/>
            <person name="Walter F."/>
            <person name="Albersmeier A."/>
            <person name="Kalinowski J."/>
            <person name="Ruckert C."/>
        </authorList>
    </citation>
    <scope>NUCLEOTIDE SEQUENCE</scope>
    <source>
        <strain evidence="5">JCM 4403</strain>
    </source>
</reference>
<dbReference type="Proteomes" id="UP000656732">
    <property type="component" value="Unassembled WGS sequence"/>
</dbReference>
<proteinExistence type="predicted"/>
<dbReference type="Gene3D" id="1.10.1200.10">
    <property type="entry name" value="ACP-like"/>
    <property type="match status" value="1"/>
</dbReference>
<dbReference type="InterPro" id="IPR042099">
    <property type="entry name" value="ANL_N_sf"/>
</dbReference>
<dbReference type="CDD" id="cd02142">
    <property type="entry name" value="McbC_SagB-like_oxidoreductase"/>
    <property type="match status" value="1"/>
</dbReference>
<dbReference type="Pfam" id="PF00550">
    <property type="entry name" value="PP-binding"/>
    <property type="match status" value="1"/>
</dbReference>
<evidence type="ECO:0000313" key="6">
    <source>
        <dbReference type="Proteomes" id="UP000656732"/>
    </source>
</evidence>
<name>A0A918F306_9ACTN</name>
<dbReference type="InterPro" id="IPR045851">
    <property type="entry name" value="AMP-bd_C_sf"/>
</dbReference>
<dbReference type="InterPro" id="IPR000415">
    <property type="entry name" value="Nitroreductase-like"/>
</dbReference>
<dbReference type="PROSITE" id="PS50075">
    <property type="entry name" value="CARRIER"/>
    <property type="match status" value="1"/>
</dbReference>
<evidence type="ECO:0000256" key="1">
    <source>
        <dbReference type="ARBA" id="ARBA00004924"/>
    </source>
</evidence>
<dbReference type="Gene3D" id="3.40.50.12780">
    <property type="entry name" value="N-terminal domain of ligase-like"/>
    <property type="match status" value="1"/>
</dbReference>
<keyword evidence="6" id="KW-1185">Reference proteome</keyword>
<sequence length="850" mass="89032">MSSTTRNQHDPLPAGPVGHEAAGPAQPPSVTALLHAASVRCADRTALISSRATLTHRELGARVTGLARRIADAGAGPGSRVAVCAEPGWEHVVGALAVLWTGATYVPVPPDLNRAARWQRLAAVGADVAVTQPWLRERMDWHADVTVLTVNGADSPEAVGPVEPPSAHGGTLALIGAPESGTVPLSLSVAAVARTVEDVNRRLGLTCEDRLLGVTPLASERALYDMLGPLTVGGALVLPDDIDLRNPAAWVALAAGHTVTAWSATPTLTRMFLDFAEGADGTLPVPPRRYAISGEPLPRATAERLRALAGPGGRVLYLGEGADPGIWATCMPVGDLDDDWGWVPLGGALTHREVRVLSDSLARCPVWVTGRVHHDDPDASAPDGRLLPSGYLGRELPTGIVEFAGDRAARMWLNERPLNLLDVELALWRHASVAAAVVVSPTGTGTVAHVKPERGAAISGEELRAYLRRMVSPYLLPERVELVLDFPTTPDGRVDRAALASSAPTAPLPGTGADTAVTAPAPDAELLERAASVATRLLGVSPIEPHMNLLDLGATSVDLVRLATVVEEELGIVVDMPELLQFPSLAVLVSGHSTRDADDTDTPDTPDTASASVADPSAIPVTDDVLHRLQDRQAFKDRRPGLRHDLDDAEGIDLAPEHTERIALRRTVRRFGSGPVPAAALGALLAALRETDTGEGPHRAYPSAGGAYPVQVYAVVRAGAVDGLPGGCYYHHPVRNRLIPLTPAHALHPEDHHEVNRAVAERAGFALHLVGRTQAVTPLYGELADHFTAYEAGAIGQLLMTLAAEHGIGLCPVAGVRPGALVGALDLAVGDVVLHTLLGGPAPDTDGDAQ</sequence>
<reference evidence="5" key="2">
    <citation type="submission" date="2020-09" db="EMBL/GenBank/DDBJ databases">
        <authorList>
            <person name="Sun Q."/>
            <person name="Ohkuma M."/>
        </authorList>
    </citation>
    <scope>NUCLEOTIDE SEQUENCE</scope>
    <source>
        <strain evidence="5">JCM 4403</strain>
    </source>
</reference>
<dbReference type="SUPFAM" id="SSF56801">
    <property type="entry name" value="Acetyl-CoA synthetase-like"/>
    <property type="match status" value="1"/>
</dbReference>
<dbReference type="GO" id="GO:0043041">
    <property type="term" value="P:amino acid activation for nonribosomal peptide biosynthetic process"/>
    <property type="evidence" value="ECO:0007669"/>
    <property type="project" value="TreeGrafter"/>
</dbReference>
<dbReference type="SUPFAM" id="SSF55469">
    <property type="entry name" value="FMN-dependent nitroreductase-like"/>
    <property type="match status" value="1"/>
</dbReference>
<dbReference type="RefSeq" id="WP_189561133.1">
    <property type="nucleotide sequence ID" value="NZ_BMTU01000016.1"/>
</dbReference>
<comment type="pathway">
    <text evidence="1">Siderophore biosynthesis.</text>
</comment>
<dbReference type="Pfam" id="PF00501">
    <property type="entry name" value="AMP-binding"/>
    <property type="match status" value="2"/>
</dbReference>
<dbReference type="Gene3D" id="3.30.300.30">
    <property type="match status" value="1"/>
</dbReference>
<feature type="domain" description="Carrier" evidence="4">
    <location>
        <begin position="521"/>
        <end position="596"/>
    </location>
</feature>
<dbReference type="Pfam" id="PF13193">
    <property type="entry name" value="AMP-binding_C"/>
    <property type="match status" value="1"/>
</dbReference>
<accession>A0A918F306</accession>
<dbReference type="GO" id="GO:0031177">
    <property type="term" value="F:phosphopantetheine binding"/>
    <property type="evidence" value="ECO:0007669"/>
    <property type="project" value="TreeGrafter"/>
</dbReference>
<dbReference type="Pfam" id="PF00881">
    <property type="entry name" value="Nitroreductase"/>
    <property type="match status" value="1"/>
</dbReference>
<evidence type="ECO:0000256" key="2">
    <source>
        <dbReference type="ARBA" id="ARBA00022598"/>
    </source>
</evidence>
<dbReference type="Gene3D" id="3.40.109.10">
    <property type="entry name" value="NADH Oxidase"/>
    <property type="match status" value="1"/>
</dbReference>
<dbReference type="EMBL" id="BMTU01000016">
    <property type="protein sequence ID" value="GGR03515.1"/>
    <property type="molecule type" value="Genomic_DNA"/>
</dbReference>
<dbReference type="PANTHER" id="PTHR45527:SF10">
    <property type="entry name" value="PYOCHELIN SYNTHASE PCHF"/>
    <property type="match status" value="1"/>
</dbReference>
<organism evidence="5 6">
    <name type="scientific">Streptomyces pilosus</name>
    <dbReference type="NCBI Taxonomy" id="28893"/>
    <lineage>
        <taxon>Bacteria</taxon>
        <taxon>Bacillati</taxon>
        <taxon>Actinomycetota</taxon>
        <taxon>Actinomycetes</taxon>
        <taxon>Kitasatosporales</taxon>
        <taxon>Streptomycetaceae</taxon>
        <taxon>Streptomyces</taxon>
    </lineage>
</organism>
<dbReference type="GO" id="GO:0016491">
    <property type="term" value="F:oxidoreductase activity"/>
    <property type="evidence" value="ECO:0007669"/>
    <property type="project" value="InterPro"/>
</dbReference>
<gene>
    <name evidence="5" type="ORF">GCM10010280_59430</name>
</gene>
<dbReference type="InterPro" id="IPR025110">
    <property type="entry name" value="AMP-bd_C"/>
</dbReference>
<evidence type="ECO:0000256" key="3">
    <source>
        <dbReference type="SAM" id="MobiDB-lite"/>
    </source>
</evidence>